<accession>A0AAN0SRC6</accession>
<gene>
    <name evidence="2" type="ORF">AK40_6005</name>
</gene>
<keyword evidence="2" id="KW-0614">Plasmid</keyword>
<proteinExistence type="predicted"/>
<keyword evidence="1" id="KW-1133">Transmembrane helix</keyword>
<name>A0AAN0SRC6_BACCE</name>
<reference evidence="2 3" key="1">
    <citation type="journal article" date="2015" name="Genome Announc.">
        <title>Complete genome sequences for 35 biothreat assay-relevant bacillus species.</title>
        <authorList>
            <person name="Johnson S.L."/>
            <person name="Daligault H.E."/>
            <person name="Davenport K.W."/>
            <person name="Jaissle J."/>
            <person name="Frey K.G."/>
            <person name="Ladner J.T."/>
            <person name="Broomall S.M."/>
            <person name="Bishop-Lilly K.A."/>
            <person name="Bruce D.C."/>
            <person name="Gibbons H.S."/>
            <person name="Coyne S.R."/>
            <person name="Lo C.C."/>
            <person name="Meincke L."/>
            <person name="Munk A.C."/>
            <person name="Koroleva G.I."/>
            <person name="Rosenzweig C.N."/>
            <person name="Palacios G.F."/>
            <person name="Redden C.L."/>
            <person name="Minogue T.D."/>
            <person name="Chain P.S."/>
        </authorList>
    </citation>
    <scope>NUCLEOTIDE SEQUENCE [LARGE SCALE GENOMIC DNA]</scope>
    <source>
        <strain evidence="2 3">03BB108</strain>
    </source>
</reference>
<dbReference type="EMBL" id="CP009636">
    <property type="protein sequence ID" value="AJI08496.1"/>
    <property type="molecule type" value="Genomic_DNA"/>
</dbReference>
<dbReference type="InterPro" id="IPR058890">
    <property type="entry name" value="YwtC-like"/>
</dbReference>
<evidence type="ECO:0000256" key="1">
    <source>
        <dbReference type="SAM" id="Phobius"/>
    </source>
</evidence>
<keyword evidence="1" id="KW-0812">Transmembrane</keyword>
<dbReference type="RefSeq" id="WP_001996091.1">
    <property type="nucleotide sequence ID" value="NZ_CP009636.1"/>
</dbReference>
<feature type="transmembrane region" description="Helical" evidence="1">
    <location>
        <begin position="6"/>
        <end position="25"/>
    </location>
</feature>
<dbReference type="Pfam" id="PF26359">
    <property type="entry name" value="YwtC"/>
    <property type="match status" value="1"/>
</dbReference>
<evidence type="ECO:0000313" key="3">
    <source>
        <dbReference type="Proteomes" id="UP000031861"/>
    </source>
</evidence>
<dbReference type="Proteomes" id="UP000031861">
    <property type="component" value="Plasmid pBFI_2"/>
</dbReference>
<keyword evidence="1" id="KW-0472">Membrane</keyword>
<evidence type="ECO:0000313" key="2">
    <source>
        <dbReference type="EMBL" id="AJI08496.1"/>
    </source>
</evidence>
<geneLocation type="plasmid" evidence="2 3">
    <name>pBFI_2</name>
</geneLocation>
<sequence>MAKSVFGWIMPILIVGALLVTMGTFKRSQTLTTDEQKKINDYQQTNLKYIK</sequence>
<dbReference type="NCBIfam" id="NF040516">
    <property type="entry name" value="CapE_47_fam"/>
    <property type="match status" value="1"/>
</dbReference>
<dbReference type="AlphaFoldDB" id="A0AAN0SRC6"/>
<organism evidence="2 3">
    <name type="scientific">Bacillus cereus 03BB108</name>
    <dbReference type="NCBI Taxonomy" id="451709"/>
    <lineage>
        <taxon>Bacteria</taxon>
        <taxon>Bacillati</taxon>
        <taxon>Bacillota</taxon>
        <taxon>Bacilli</taxon>
        <taxon>Bacillales</taxon>
        <taxon>Bacillaceae</taxon>
        <taxon>Bacillus</taxon>
        <taxon>Bacillus cereus group</taxon>
    </lineage>
</organism>
<protein>
    <submittedName>
        <fullName evidence="2">Capsule biosynthesis protein CapE</fullName>
    </submittedName>
</protein>